<proteinExistence type="predicted"/>
<name>A0AC58RUC7_TOBAC</name>
<accession>A0AC58RUC7</accession>
<evidence type="ECO:0000313" key="1">
    <source>
        <dbReference type="Proteomes" id="UP000790787"/>
    </source>
</evidence>
<dbReference type="RefSeq" id="XP_075076332.1">
    <property type="nucleotide sequence ID" value="XM_075220231.1"/>
</dbReference>
<organism evidence="1 2">
    <name type="scientific">Nicotiana tabacum</name>
    <name type="common">Common tobacco</name>
    <dbReference type="NCBI Taxonomy" id="4097"/>
    <lineage>
        <taxon>Eukaryota</taxon>
        <taxon>Viridiplantae</taxon>
        <taxon>Streptophyta</taxon>
        <taxon>Embryophyta</taxon>
        <taxon>Tracheophyta</taxon>
        <taxon>Spermatophyta</taxon>
        <taxon>Magnoliopsida</taxon>
        <taxon>eudicotyledons</taxon>
        <taxon>Gunneridae</taxon>
        <taxon>Pentapetalae</taxon>
        <taxon>asterids</taxon>
        <taxon>lamiids</taxon>
        <taxon>Solanales</taxon>
        <taxon>Solanaceae</taxon>
        <taxon>Nicotianoideae</taxon>
        <taxon>Nicotianeae</taxon>
        <taxon>Nicotiana</taxon>
    </lineage>
</organism>
<keyword evidence="1" id="KW-1185">Reference proteome</keyword>
<evidence type="ECO:0000313" key="2">
    <source>
        <dbReference type="RefSeq" id="XP_075076332.1"/>
    </source>
</evidence>
<reference evidence="1" key="1">
    <citation type="journal article" date="2014" name="Nat. Commun.">
        <title>The tobacco genome sequence and its comparison with those of tomato and potato.</title>
        <authorList>
            <person name="Sierro N."/>
            <person name="Battey J.N."/>
            <person name="Ouadi S."/>
            <person name="Bakaher N."/>
            <person name="Bovet L."/>
            <person name="Willig A."/>
            <person name="Goepfert S."/>
            <person name="Peitsch M.C."/>
            <person name="Ivanov N.V."/>
        </authorList>
    </citation>
    <scope>NUCLEOTIDE SEQUENCE [LARGE SCALE GENOMIC DNA]</scope>
</reference>
<dbReference type="Proteomes" id="UP000790787">
    <property type="component" value="Chromosome 8"/>
</dbReference>
<sequence>MVLMTQEKKKYVVGKWIKFQMVDDKPIMEQVHKYENLTAHSLNEGMEMCGILQANVLLEKFPPSWSDYRNQLKHKKKNLNLQELISHVRTEEANHLKGEESERLKDKMKFLSLNSCKTNLVEYSCTFVKDSKIGHKVFQCNQRQGQSSNIGGKAQVQANLTEGGDVIADVVVEANMVANKTDCILDTSILRHICANKKLFHDFEESADAECVYMGNSTTTRVMGKGRILLQLTSGKTLALNNVLYVPSLRRNLVSGVLLNKAGLKLVFESDKVVISHGGDFVRKGYLSGGLFVLNFAQEITNNSSIFNSAYIAVSNDL</sequence>
<protein>
    <submittedName>
        <fullName evidence="2">Uncharacterized protein LOC142162988</fullName>
    </submittedName>
</protein>
<gene>
    <name evidence="2" type="primary">LOC142162988</name>
</gene>
<reference evidence="2" key="2">
    <citation type="submission" date="2025-08" db="UniProtKB">
        <authorList>
            <consortium name="RefSeq"/>
        </authorList>
    </citation>
    <scope>IDENTIFICATION</scope>
    <source>
        <tissue evidence="2">Leaf</tissue>
    </source>
</reference>